<sequence>MRKQRWLGLVSLLAAGLFLGQYLVNSQQEQATLDPTKAEQIFQELQGVILTATDVNEVMIGPQWLLTPPWFQPWTWSLQATGRLEYQREERLGNPISAAAVFQKRGRTREEAIRLTAVLLYYLGEEKAAELFAAGPPEIIGFGTPTDLPSELVAAVQEALKGWADEVLIYKYDPDEFAIAFRKSVVRRIEVEMPLRHEKFVTLQQGVIVGAMRSPLLSPEERTRSEAEQFQLVATRFIALARRQIERLERGPVGLRR</sequence>
<organism evidence="1">
    <name type="scientific">Acetithermum autotrophicum</name>
    <dbReference type="NCBI Taxonomy" id="1446466"/>
    <lineage>
        <taxon>Bacteria</taxon>
        <taxon>Candidatus Bipolaricaulota</taxon>
        <taxon>Candidatus Acetithermum</taxon>
    </lineage>
</organism>
<reference evidence="1" key="1">
    <citation type="journal article" date="2005" name="Environ. Microbiol.">
        <title>Genetic and functional properties of uncultivated thermophilic crenarchaeotes from a subsurface gold mine as revealed by analysis of genome fragments.</title>
        <authorList>
            <person name="Nunoura T."/>
            <person name="Hirayama H."/>
            <person name="Takami H."/>
            <person name="Oida H."/>
            <person name="Nishi S."/>
            <person name="Shimamura S."/>
            <person name="Suzuki Y."/>
            <person name="Inagaki F."/>
            <person name="Takai K."/>
            <person name="Nealson K.H."/>
            <person name="Horikoshi K."/>
        </authorList>
    </citation>
    <scope>NUCLEOTIDE SEQUENCE</scope>
</reference>
<gene>
    <name evidence="1" type="ORF">HGMM_OP1C067</name>
</gene>
<protein>
    <submittedName>
        <fullName evidence="1">Uncharacterized protein</fullName>
    </submittedName>
</protein>
<evidence type="ECO:0000313" key="1">
    <source>
        <dbReference type="EMBL" id="BAL58372.1"/>
    </source>
</evidence>
<proteinExistence type="predicted"/>
<dbReference type="AlphaFoldDB" id="H5SQD6"/>
<reference evidence="1" key="2">
    <citation type="journal article" date="2012" name="PLoS ONE">
        <title>A Deeply Branching Thermophilic Bacterium with an Ancient Acetyl-CoA Pathway Dominates a Subsurface Ecosystem.</title>
        <authorList>
            <person name="Takami H."/>
            <person name="Noguchi H."/>
            <person name="Takaki Y."/>
            <person name="Uchiyama I."/>
            <person name="Toyoda A."/>
            <person name="Nishi S."/>
            <person name="Chee G.-J."/>
            <person name="Arai W."/>
            <person name="Nunoura T."/>
            <person name="Itoh T."/>
            <person name="Hattori M."/>
            <person name="Takai K."/>
        </authorList>
    </citation>
    <scope>NUCLEOTIDE SEQUENCE</scope>
</reference>
<accession>H5SQD6</accession>
<name>H5SQD6_ACEAU</name>
<dbReference type="EMBL" id="AP011800">
    <property type="protein sequence ID" value="BAL58372.1"/>
    <property type="molecule type" value="Genomic_DNA"/>
</dbReference>